<evidence type="ECO:0000256" key="16">
    <source>
        <dbReference type="NCBIfam" id="TIGR01064"/>
    </source>
</evidence>
<evidence type="ECO:0000256" key="12">
    <source>
        <dbReference type="ARBA" id="ARBA00022840"/>
    </source>
</evidence>
<evidence type="ECO:0000313" key="20">
    <source>
        <dbReference type="EMBL" id="CAA9449538.1"/>
    </source>
</evidence>
<evidence type="ECO:0000256" key="3">
    <source>
        <dbReference type="ARBA" id="ARBA00004997"/>
    </source>
</evidence>
<dbReference type="NCBIfam" id="NF004491">
    <property type="entry name" value="PRK05826.1"/>
    <property type="match status" value="1"/>
</dbReference>
<dbReference type="InterPro" id="IPR018209">
    <property type="entry name" value="Pyrv_Knase_AS"/>
</dbReference>
<dbReference type="InterPro" id="IPR015795">
    <property type="entry name" value="Pyrv_Knase_C"/>
</dbReference>
<evidence type="ECO:0000256" key="14">
    <source>
        <dbReference type="ARBA" id="ARBA00023152"/>
    </source>
</evidence>
<dbReference type="InterPro" id="IPR001697">
    <property type="entry name" value="Pyr_Knase"/>
</dbReference>
<gene>
    <name evidence="20" type="ORF">AVDCRST_MAG28-1283</name>
</gene>
<evidence type="ECO:0000256" key="7">
    <source>
        <dbReference type="ARBA" id="ARBA00018587"/>
    </source>
</evidence>
<keyword evidence="11 17" id="KW-0418">Kinase</keyword>
<comment type="pathway">
    <text evidence="3 17">Carbohydrate degradation; glycolysis; pyruvate from D-glyceraldehyde 3-phosphate: step 5/5.</text>
</comment>
<dbReference type="Pfam" id="PF00224">
    <property type="entry name" value="PK"/>
    <property type="match status" value="1"/>
</dbReference>
<dbReference type="InterPro" id="IPR040442">
    <property type="entry name" value="Pyrv_kinase-like_dom_sf"/>
</dbReference>
<name>A0A6J4QMY8_9ACTN</name>
<dbReference type="SUPFAM" id="SSF50800">
    <property type="entry name" value="PK beta-barrel domain-like"/>
    <property type="match status" value="1"/>
</dbReference>
<comment type="catalytic activity">
    <reaction evidence="17">
        <text>pyruvate + ATP = phosphoenolpyruvate + ADP + H(+)</text>
        <dbReference type="Rhea" id="RHEA:18157"/>
        <dbReference type="ChEBI" id="CHEBI:15361"/>
        <dbReference type="ChEBI" id="CHEBI:15378"/>
        <dbReference type="ChEBI" id="CHEBI:30616"/>
        <dbReference type="ChEBI" id="CHEBI:58702"/>
        <dbReference type="ChEBI" id="CHEBI:456216"/>
        <dbReference type="EC" id="2.7.1.40"/>
    </reaction>
</comment>
<comment type="cofactor">
    <cofactor evidence="1">
        <name>Mg(2+)</name>
        <dbReference type="ChEBI" id="CHEBI:18420"/>
    </cofactor>
</comment>
<dbReference type="PANTHER" id="PTHR11817">
    <property type="entry name" value="PYRUVATE KINASE"/>
    <property type="match status" value="1"/>
</dbReference>
<dbReference type="NCBIfam" id="NF004978">
    <property type="entry name" value="PRK06354.1"/>
    <property type="match status" value="1"/>
</dbReference>
<proteinExistence type="inferred from homology"/>
<evidence type="ECO:0000256" key="17">
    <source>
        <dbReference type="RuleBase" id="RU000504"/>
    </source>
</evidence>
<keyword evidence="10" id="KW-0547">Nucleotide-binding</keyword>
<dbReference type="GO" id="GO:0016301">
    <property type="term" value="F:kinase activity"/>
    <property type="evidence" value="ECO:0007669"/>
    <property type="project" value="UniProtKB-KW"/>
</dbReference>
<evidence type="ECO:0000256" key="8">
    <source>
        <dbReference type="ARBA" id="ARBA00022679"/>
    </source>
</evidence>
<dbReference type="Gene3D" id="2.40.33.10">
    <property type="entry name" value="PK beta-barrel domain-like"/>
    <property type="match status" value="1"/>
</dbReference>
<dbReference type="InterPro" id="IPR015806">
    <property type="entry name" value="Pyrv_Knase_insert_dom_sf"/>
</dbReference>
<dbReference type="PROSITE" id="PS00110">
    <property type="entry name" value="PYRUVATE_KINASE"/>
    <property type="match status" value="1"/>
</dbReference>
<keyword evidence="15 20" id="KW-0670">Pyruvate</keyword>
<dbReference type="InterPro" id="IPR015813">
    <property type="entry name" value="Pyrv/PenolPyrv_kinase-like_dom"/>
</dbReference>
<dbReference type="PRINTS" id="PR01050">
    <property type="entry name" value="PYRUVTKNASE"/>
</dbReference>
<keyword evidence="9" id="KW-0479">Metal-binding</keyword>
<evidence type="ECO:0000256" key="15">
    <source>
        <dbReference type="ARBA" id="ARBA00023317"/>
    </source>
</evidence>
<feature type="domain" description="Pyruvate kinase barrel" evidence="18">
    <location>
        <begin position="3"/>
        <end position="323"/>
    </location>
</feature>
<dbReference type="EMBL" id="CADCVE010000027">
    <property type="protein sequence ID" value="CAA9449538.1"/>
    <property type="molecule type" value="Genomic_DNA"/>
</dbReference>
<dbReference type="FunFam" id="2.40.33.10:FF:000001">
    <property type="entry name" value="Pyruvate kinase"/>
    <property type="match status" value="1"/>
</dbReference>
<evidence type="ECO:0000256" key="5">
    <source>
        <dbReference type="ARBA" id="ARBA00011881"/>
    </source>
</evidence>
<evidence type="ECO:0000256" key="11">
    <source>
        <dbReference type="ARBA" id="ARBA00022777"/>
    </source>
</evidence>
<sequence length="475" mass="51669">MERRTKIVATLGPGTSTEEAIEDLVRFGVDVTRLNFSHGQHEGHLKNARFVREAADSSGRNVAVMQDLQGPKIRTGEVVGGTELVDGNRVVIAPGDFLGDASRLATPYKQIVQDVEPGHRVLIDDGLLELRVEEVGDGEVVCVVVTGGPISSHKGLNFPDSSLSISGLTPKDLEDMRFGVEELRPDWMAVSFVRSGDEVREVKERMKEFGGNIPIISKIEKHEAIDDIESILKVSDGIMVARGDLAVELSAERVPVEQKRIVARCRRLGKPVIVATQMLDSMIRNPRPTRAEVSDVANAIFDRADAVMLSGETAVGRYPLQSVRQMDRICRAAEGAINYGRDISASTDWGKGDRYDALTHAACELAEDLDLEAIITSTQSGLSCLRVARFRPPNKILAVSPEEPTVRMLALVWGVSAISGEQRGGIEERYDEAVRAAHKSGLVKEGDEVILTGGSMSTMPGSTNMLKLHTIGEEE</sequence>
<dbReference type="GO" id="GO:0005524">
    <property type="term" value="F:ATP binding"/>
    <property type="evidence" value="ECO:0007669"/>
    <property type="project" value="UniProtKB-KW"/>
</dbReference>
<dbReference type="InterPro" id="IPR015793">
    <property type="entry name" value="Pyrv_Knase_brl"/>
</dbReference>
<evidence type="ECO:0000259" key="18">
    <source>
        <dbReference type="Pfam" id="PF00224"/>
    </source>
</evidence>
<accession>A0A6J4QMY8</accession>
<evidence type="ECO:0000256" key="13">
    <source>
        <dbReference type="ARBA" id="ARBA00022842"/>
    </source>
</evidence>
<keyword evidence="8 17" id="KW-0808">Transferase</keyword>
<dbReference type="AlphaFoldDB" id="A0A6J4QMY8"/>
<dbReference type="NCBIfam" id="TIGR01064">
    <property type="entry name" value="pyruv_kin"/>
    <property type="match status" value="1"/>
</dbReference>
<dbReference type="GO" id="GO:0000287">
    <property type="term" value="F:magnesium ion binding"/>
    <property type="evidence" value="ECO:0007669"/>
    <property type="project" value="UniProtKB-UniRule"/>
</dbReference>
<organism evidence="20">
    <name type="scientific">uncultured Rubrobacteraceae bacterium</name>
    <dbReference type="NCBI Taxonomy" id="349277"/>
    <lineage>
        <taxon>Bacteria</taxon>
        <taxon>Bacillati</taxon>
        <taxon>Actinomycetota</taxon>
        <taxon>Rubrobacteria</taxon>
        <taxon>Rubrobacterales</taxon>
        <taxon>Rubrobacteraceae</taxon>
        <taxon>environmental samples</taxon>
    </lineage>
</organism>
<dbReference type="InterPro" id="IPR036918">
    <property type="entry name" value="Pyrv_Knase_C_sf"/>
</dbReference>
<comment type="similarity">
    <text evidence="4 17">Belongs to the pyruvate kinase family.</text>
</comment>
<evidence type="ECO:0000256" key="1">
    <source>
        <dbReference type="ARBA" id="ARBA00001946"/>
    </source>
</evidence>
<reference evidence="20" key="1">
    <citation type="submission" date="2020-02" db="EMBL/GenBank/DDBJ databases">
        <authorList>
            <person name="Meier V. D."/>
        </authorList>
    </citation>
    <scope>NUCLEOTIDE SEQUENCE</scope>
    <source>
        <strain evidence="20">AVDCRST_MAG28</strain>
    </source>
</reference>
<evidence type="ECO:0000256" key="2">
    <source>
        <dbReference type="ARBA" id="ARBA00001958"/>
    </source>
</evidence>
<feature type="domain" description="Pyruvate kinase C-terminal" evidence="19">
    <location>
        <begin position="356"/>
        <end position="469"/>
    </location>
</feature>
<evidence type="ECO:0000259" key="19">
    <source>
        <dbReference type="Pfam" id="PF02887"/>
    </source>
</evidence>
<dbReference type="SUPFAM" id="SSF52935">
    <property type="entry name" value="PK C-terminal domain-like"/>
    <property type="match status" value="1"/>
</dbReference>
<dbReference type="UniPathway" id="UPA00109">
    <property type="reaction ID" value="UER00188"/>
</dbReference>
<dbReference type="GO" id="GO:0030955">
    <property type="term" value="F:potassium ion binding"/>
    <property type="evidence" value="ECO:0007669"/>
    <property type="project" value="UniProtKB-UniRule"/>
</dbReference>
<keyword evidence="14 17" id="KW-0324">Glycolysis</keyword>
<protein>
    <recommendedName>
        <fullName evidence="7 16">Pyruvate kinase</fullName>
        <ecNumber evidence="6 16">2.7.1.40</ecNumber>
    </recommendedName>
</protein>
<evidence type="ECO:0000256" key="4">
    <source>
        <dbReference type="ARBA" id="ARBA00008663"/>
    </source>
</evidence>
<keyword evidence="13 17" id="KW-0460">Magnesium</keyword>
<evidence type="ECO:0000256" key="6">
    <source>
        <dbReference type="ARBA" id="ARBA00012142"/>
    </source>
</evidence>
<evidence type="ECO:0000256" key="9">
    <source>
        <dbReference type="ARBA" id="ARBA00022723"/>
    </source>
</evidence>
<dbReference type="GO" id="GO:0004743">
    <property type="term" value="F:pyruvate kinase activity"/>
    <property type="evidence" value="ECO:0007669"/>
    <property type="project" value="UniProtKB-UniRule"/>
</dbReference>
<keyword evidence="12" id="KW-0067">ATP-binding</keyword>
<dbReference type="Gene3D" id="3.40.1380.20">
    <property type="entry name" value="Pyruvate kinase, C-terminal domain"/>
    <property type="match status" value="1"/>
</dbReference>
<comment type="subunit">
    <text evidence="5">Homotetramer.</text>
</comment>
<dbReference type="SUPFAM" id="SSF51621">
    <property type="entry name" value="Phosphoenolpyruvate/pyruvate domain"/>
    <property type="match status" value="1"/>
</dbReference>
<dbReference type="Gene3D" id="3.20.20.60">
    <property type="entry name" value="Phosphoenolpyruvate-binding domains"/>
    <property type="match status" value="1"/>
</dbReference>
<dbReference type="InterPro" id="IPR011037">
    <property type="entry name" value="Pyrv_Knase-like_insert_dom_sf"/>
</dbReference>
<dbReference type="EC" id="2.7.1.40" evidence="6 16"/>
<dbReference type="FunFam" id="3.20.20.60:FF:000025">
    <property type="entry name" value="Pyruvate kinase"/>
    <property type="match status" value="1"/>
</dbReference>
<evidence type="ECO:0000256" key="10">
    <source>
        <dbReference type="ARBA" id="ARBA00022741"/>
    </source>
</evidence>
<dbReference type="Pfam" id="PF02887">
    <property type="entry name" value="PK_C"/>
    <property type="match status" value="1"/>
</dbReference>
<comment type="cofactor">
    <cofactor evidence="2">
        <name>K(+)</name>
        <dbReference type="ChEBI" id="CHEBI:29103"/>
    </cofactor>
</comment>